<proteinExistence type="predicted"/>
<evidence type="ECO:0000313" key="2">
    <source>
        <dbReference type="WBParaSite" id="Pan_g13672.t1"/>
    </source>
</evidence>
<dbReference type="WBParaSite" id="Pan_g13672.t1">
    <property type="protein sequence ID" value="Pan_g13672.t1"/>
    <property type="gene ID" value="Pan_g13672"/>
</dbReference>
<sequence length="107" mass="12093">MSDNTFNKTHLDFQKVKDVNSPKGVTLLSKVISHIYNLHNCFSCCSITCMSLSRCVCIVRGVEVEVEQALFVAIFDNKFVLSILEEVGYYSGRGFVSYANRLHFKST</sequence>
<keyword evidence="1" id="KW-1185">Reference proteome</keyword>
<protein>
    <submittedName>
        <fullName evidence="2">Uncharacterized protein</fullName>
    </submittedName>
</protein>
<name>A0A7E4UWK0_PANRE</name>
<accession>A0A7E4UWK0</accession>
<dbReference type="Proteomes" id="UP000492821">
    <property type="component" value="Unassembled WGS sequence"/>
</dbReference>
<dbReference type="AlphaFoldDB" id="A0A7E4UWK0"/>
<organism evidence="1 2">
    <name type="scientific">Panagrellus redivivus</name>
    <name type="common">Microworm</name>
    <dbReference type="NCBI Taxonomy" id="6233"/>
    <lineage>
        <taxon>Eukaryota</taxon>
        <taxon>Metazoa</taxon>
        <taxon>Ecdysozoa</taxon>
        <taxon>Nematoda</taxon>
        <taxon>Chromadorea</taxon>
        <taxon>Rhabditida</taxon>
        <taxon>Tylenchina</taxon>
        <taxon>Panagrolaimomorpha</taxon>
        <taxon>Panagrolaimoidea</taxon>
        <taxon>Panagrolaimidae</taxon>
        <taxon>Panagrellus</taxon>
    </lineage>
</organism>
<reference evidence="2" key="2">
    <citation type="submission" date="2020-10" db="UniProtKB">
        <authorList>
            <consortium name="WormBaseParasite"/>
        </authorList>
    </citation>
    <scope>IDENTIFICATION</scope>
</reference>
<evidence type="ECO:0000313" key="1">
    <source>
        <dbReference type="Proteomes" id="UP000492821"/>
    </source>
</evidence>
<reference evidence="1" key="1">
    <citation type="journal article" date="2013" name="Genetics">
        <title>The draft genome and transcriptome of Panagrellus redivivus are shaped by the harsh demands of a free-living lifestyle.</title>
        <authorList>
            <person name="Srinivasan J."/>
            <person name="Dillman A.R."/>
            <person name="Macchietto M.G."/>
            <person name="Heikkinen L."/>
            <person name="Lakso M."/>
            <person name="Fracchia K.M."/>
            <person name="Antoshechkin I."/>
            <person name="Mortazavi A."/>
            <person name="Wong G."/>
            <person name="Sternberg P.W."/>
        </authorList>
    </citation>
    <scope>NUCLEOTIDE SEQUENCE [LARGE SCALE GENOMIC DNA]</scope>
    <source>
        <strain evidence="1">MT8872</strain>
    </source>
</reference>